<comment type="caution">
    <text evidence="2">The sequence shown here is derived from an EMBL/GenBank/DDBJ whole genome shotgun (WGS) entry which is preliminary data.</text>
</comment>
<sequence>MMRGALFAATLALASCGDAPEPPPPAPEAEPAAPPLEVALPTRPPPPAASAADALPSPELDGTGSAIGAWRIEAGAAIFGGDAEDMRIRLACDRPSRSIAITRSAAPADAANLRLVTQSAAVTLPVTVSDQMAEARIGSDDSFIRALADERGRLGIRIDEGETLAVEVEPALRTMLDRCRRPG</sequence>
<reference evidence="2 3" key="1">
    <citation type="submission" date="2019-04" db="EMBL/GenBank/DDBJ databases">
        <authorList>
            <person name="Yang Y."/>
            <person name="Wei D."/>
        </authorList>
    </citation>
    <scope>NUCLEOTIDE SEQUENCE [LARGE SCALE GENOMIC DNA]</scope>
    <source>
        <strain evidence="2 3">L-1-4w-11</strain>
    </source>
</reference>
<dbReference type="RefSeq" id="WP_136941614.1">
    <property type="nucleotide sequence ID" value="NZ_SWKR01000001.1"/>
</dbReference>
<accession>A0A4U1L8P6</accession>
<feature type="region of interest" description="Disordered" evidence="1">
    <location>
        <begin position="17"/>
        <end position="60"/>
    </location>
</feature>
<protein>
    <recommendedName>
        <fullName evidence="4">Lipoprotein</fullName>
    </recommendedName>
</protein>
<proteinExistence type="predicted"/>
<feature type="compositionally biased region" description="Pro residues" evidence="1">
    <location>
        <begin position="20"/>
        <end position="34"/>
    </location>
</feature>
<keyword evidence="3" id="KW-1185">Reference proteome</keyword>
<evidence type="ECO:0000313" key="3">
    <source>
        <dbReference type="Proteomes" id="UP000309138"/>
    </source>
</evidence>
<dbReference type="AlphaFoldDB" id="A0A4U1L8P6"/>
<dbReference type="PROSITE" id="PS51257">
    <property type="entry name" value="PROKAR_LIPOPROTEIN"/>
    <property type="match status" value="1"/>
</dbReference>
<dbReference type="Proteomes" id="UP000309138">
    <property type="component" value="Unassembled WGS sequence"/>
</dbReference>
<evidence type="ECO:0008006" key="4">
    <source>
        <dbReference type="Google" id="ProtNLM"/>
    </source>
</evidence>
<evidence type="ECO:0000313" key="2">
    <source>
        <dbReference type="EMBL" id="TKD53194.1"/>
    </source>
</evidence>
<dbReference type="EMBL" id="SWKR01000001">
    <property type="protein sequence ID" value="TKD53194.1"/>
    <property type="molecule type" value="Genomic_DNA"/>
</dbReference>
<name>A0A4U1L8P6_9SPHN</name>
<evidence type="ECO:0000256" key="1">
    <source>
        <dbReference type="SAM" id="MobiDB-lite"/>
    </source>
</evidence>
<gene>
    <name evidence="2" type="ORF">FBR43_02370</name>
</gene>
<feature type="compositionally biased region" description="Low complexity" evidence="1">
    <location>
        <begin position="49"/>
        <end position="60"/>
    </location>
</feature>
<organism evidence="2 3">
    <name type="scientific">Sphingomonas baiyangensis</name>
    <dbReference type="NCBI Taxonomy" id="2572576"/>
    <lineage>
        <taxon>Bacteria</taxon>
        <taxon>Pseudomonadati</taxon>
        <taxon>Pseudomonadota</taxon>
        <taxon>Alphaproteobacteria</taxon>
        <taxon>Sphingomonadales</taxon>
        <taxon>Sphingomonadaceae</taxon>
        <taxon>Sphingomonas</taxon>
    </lineage>
</organism>